<dbReference type="InterPro" id="IPR013655">
    <property type="entry name" value="PAS_fold_3"/>
</dbReference>
<feature type="transmembrane region" description="Helical" evidence="5">
    <location>
        <begin position="6"/>
        <end position="25"/>
    </location>
</feature>
<dbReference type="InterPro" id="IPR000700">
    <property type="entry name" value="PAS-assoc_C"/>
</dbReference>
<name>A0ABQ6FF61_9RHOO</name>
<reference evidence="10" key="1">
    <citation type="journal article" date="2019" name="Int. J. Syst. Evol. Microbiol.">
        <title>The Global Catalogue of Microorganisms (GCM) 10K type strain sequencing project: providing services to taxonomists for standard genome sequencing and annotation.</title>
        <authorList>
            <consortium name="The Broad Institute Genomics Platform"/>
            <consortium name="The Broad Institute Genome Sequencing Center for Infectious Disease"/>
            <person name="Wu L."/>
            <person name="Ma J."/>
        </authorList>
    </citation>
    <scope>NUCLEOTIDE SEQUENCE [LARGE SCALE GENOMIC DNA]</scope>
    <source>
        <strain evidence="10">NBRC 102407</strain>
    </source>
</reference>
<dbReference type="Pfam" id="PF08447">
    <property type="entry name" value="PAS_3"/>
    <property type="match status" value="1"/>
</dbReference>
<feature type="transmembrane region" description="Helical" evidence="5">
    <location>
        <begin position="59"/>
        <end position="84"/>
    </location>
</feature>
<dbReference type="InterPro" id="IPR004358">
    <property type="entry name" value="Sig_transdc_His_kin-like_C"/>
</dbReference>
<dbReference type="InterPro" id="IPR036890">
    <property type="entry name" value="HATPase_C_sf"/>
</dbReference>
<protein>
    <recommendedName>
        <fullName evidence="2">histidine kinase</fullName>
        <ecNumber evidence="2">2.7.13.3</ecNumber>
    </recommendedName>
</protein>
<sequence length="765" mass="83524">MDTATLLITNALLSSAAALVMFVALRTRKTYPGFGFWTAGVACLALGAAMLVPGALPPLWHVVVVRNGLLLGGLVLLLRGMIVFRGLTVSHRWEGLLALGFLCVFGYFSLDPAQLDTRILIYCTLAGILSLTTAALTLRFRPKYFGSNDVMLAVWLAVYGVLSFVRIGQQFIDPNTSTAFEALKGFGSFYALAQILTVQLVTLTLISMNSQRIEHEYAESEVHLRESEAQLRALSDNLPDGFVYQFELRQGRRGFRYISAGIEKMLGLHAADLMENAEPLFALMAPDSYAQYREDEAYCMRERMQYSGVLLFNAADGRQVWLHVRSAPIPGPQGDLWVGVAVDVTKLKVAEAELERHRNHLEAMVEERTAALTDAKRAAESASLAKGSFLANMSHEIRTPMNAILGLSGLLRRKPQEPDTAEKLVKIEAAGKHLLGIINDILDFSKIEAGKIKLSEEPVDVRVLAVNVCSMVAESAKAKGIQLRTEVDFLPQQLLGDLTRLTQTLLNLVSNAVKFTETGSVTIRTLRQHEDEESILIRFEVIDTGIGISREALGRLFTPFEQADTSTVRSYGGTGLGLAIARRLAQLMGGDAGVESVLGEGSTFWFTASLKKASQACDEADLAPQSEVVAQLQQKFAGARILLAEDNEINQLVAQEILEDAGLVCDLAENGEVAVTMVRSAPAGTYALILMDMQMPRMDGVTATRTIRQLDGGQRIPVVALTANAFVEDEARCREAGMNDFVSKPVDPDRLYQALLKWLGSQAGP</sequence>
<dbReference type="PROSITE" id="PS50110">
    <property type="entry name" value="RESPONSE_REGULATORY"/>
    <property type="match status" value="1"/>
</dbReference>
<feature type="domain" description="Histidine kinase" evidence="6">
    <location>
        <begin position="392"/>
        <end position="612"/>
    </location>
</feature>
<comment type="caution">
    <text evidence="9">The sequence shown here is derived from an EMBL/GenBank/DDBJ whole genome shotgun (WGS) entry which is preliminary data.</text>
</comment>
<keyword evidence="5" id="KW-0812">Transmembrane</keyword>
<dbReference type="InterPro" id="IPR005467">
    <property type="entry name" value="His_kinase_dom"/>
</dbReference>
<dbReference type="Gene3D" id="3.40.50.2300">
    <property type="match status" value="1"/>
</dbReference>
<dbReference type="InterPro" id="IPR000014">
    <property type="entry name" value="PAS"/>
</dbReference>
<dbReference type="Pfam" id="PF02518">
    <property type="entry name" value="HATPase_c"/>
    <property type="match status" value="1"/>
</dbReference>
<dbReference type="InterPro" id="IPR001789">
    <property type="entry name" value="Sig_transdc_resp-reg_receiver"/>
</dbReference>
<dbReference type="InterPro" id="IPR003594">
    <property type="entry name" value="HATPase_dom"/>
</dbReference>
<dbReference type="PROSITE" id="PS50109">
    <property type="entry name" value="HIS_KIN"/>
    <property type="match status" value="1"/>
</dbReference>
<dbReference type="CDD" id="cd00082">
    <property type="entry name" value="HisKA"/>
    <property type="match status" value="1"/>
</dbReference>
<dbReference type="CDD" id="cd16922">
    <property type="entry name" value="HATPase_EvgS-ArcB-TorS-like"/>
    <property type="match status" value="1"/>
</dbReference>
<dbReference type="Pfam" id="PF00072">
    <property type="entry name" value="Response_reg"/>
    <property type="match status" value="1"/>
</dbReference>
<dbReference type="CDD" id="cd17546">
    <property type="entry name" value="REC_hyHK_CKI1_RcsC-like"/>
    <property type="match status" value="1"/>
</dbReference>
<dbReference type="PROSITE" id="PS50113">
    <property type="entry name" value="PAC"/>
    <property type="match status" value="1"/>
</dbReference>
<feature type="transmembrane region" description="Helical" evidence="5">
    <location>
        <begin position="119"/>
        <end position="138"/>
    </location>
</feature>
<evidence type="ECO:0000256" key="4">
    <source>
        <dbReference type="PROSITE-ProRule" id="PRU00169"/>
    </source>
</evidence>
<evidence type="ECO:0000313" key="10">
    <source>
        <dbReference type="Proteomes" id="UP001157167"/>
    </source>
</evidence>
<feature type="transmembrane region" description="Helical" evidence="5">
    <location>
        <begin position="150"/>
        <end position="168"/>
    </location>
</feature>
<dbReference type="Gene3D" id="3.30.565.10">
    <property type="entry name" value="Histidine kinase-like ATPase, C-terminal domain"/>
    <property type="match status" value="1"/>
</dbReference>
<evidence type="ECO:0000256" key="3">
    <source>
        <dbReference type="ARBA" id="ARBA00022553"/>
    </source>
</evidence>
<feature type="modified residue" description="4-aspartylphosphate" evidence="4">
    <location>
        <position position="692"/>
    </location>
</feature>
<dbReference type="InterPro" id="IPR035965">
    <property type="entry name" value="PAS-like_dom_sf"/>
</dbReference>
<keyword evidence="10" id="KW-1185">Reference proteome</keyword>
<feature type="transmembrane region" description="Helical" evidence="5">
    <location>
        <begin position="34"/>
        <end position="53"/>
    </location>
</feature>
<feature type="domain" description="PAC" evidence="8">
    <location>
        <begin position="305"/>
        <end position="356"/>
    </location>
</feature>
<keyword evidence="5" id="KW-1133">Transmembrane helix</keyword>
<dbReference type="SMART" id="SM00387">
    <property type="entry name" value="HATPase_c"/>
    <property type="match status" value="1"/>
</dbReference>
<accession>A0ABQ6FF61</accession>
<evidence type="ECO:0000313" key="9">
    <source>
        <dbReference type="EMBL" id="GLT24243.1"/>
    </source>
</evidence>
<dbReference type="SUPFAM" id="SSF55785">
    <property type="entry name" value="PYP-like sensor domain (PAS domain)"/>
    <property type="match status" value="1"/>
</dbReference>
<dbReference type="Pfam" id="PF00512">
    <property type="entry name" value="HisKA"/>
    <property type="match status" value="1"/>
</dbReference>
<keyword evidence="3 4" id="KW-0597">Phosphoprotein</keyword>
<dbReference type="PRINTS" id="PR00344">
    <property type="entry name" value="BCTRLSENSOR"/>
</dbReference>
<dbReference type="SUPFAM" id="SSF52172">
    <property type="entry name" value="CheY-like"/>
    <property type="match status" value="1"/>
</dbReference>
<evidence type="ECO:0000256" key="1">
    <source>
        <dbReference type="ARBA" id="ARBA00000085"/>
    </source>
</evidence>
<dbReference type="SMART" id="SM00388">
    <property type="entry name" value="HisKA"/>
    <property type="match status" value="1"/>
</dbReference>
<gene>
    <name evidence="9" type="ORF">GCM10007933_37170</name>
</gene>
<dbReference type="PANTHER" id="PTHR45339:SF5">
    <property type="entry name" value="HISTIDINE KINASE"/>
    <property type="match status" value="1"/>
</dbReference>
<evidence type="ECO:0000259" key="7">
    <source>
        <dbReference type="PROSITE" id="PS50110"/>
    </source>
</evidence>
<dbReference type="SMART" id="SM00448">
    <property type="entry name" value="REC"/>
    <property type="match status" value="1"/>
</dbReference>
<feature type="transmembrane region" description="Helical" evidence="5">
    <location>
        <begin position="96"/>
        <end position="113"/>
    </location>
</feature>
<organism evidence="9 10">
    <name type="scientific">Zoogloea oryzae</name>
    <dbReference type="NCBI Taxonomy" id="310767"/>
    <lineage>
        <taxon>Bacteria</taxon>
        <taxon>Pseudomonadati</taxon>
        <taxon>Pseudomonadota</taxon>
        <taxon>Betaproteobacteria</taxon>
        <taxon>Rhodocyclales</taxon>
        <taxon>Zoogloeaceae</taxon>
        <taxon>Zoogloea</taxon>
    </lineage>
</organism>
<dbReference type="SUPFAM" id="SSF47384">
    <property type="entry name" value="Homodimeric domain of signal transducing histidine kinase"/>
    <property type="match status" value="1"/>
</dbReference>
<dbReference type="RefSeq" id="WP_284189406.1">
    <property type="nucleotide sequence ID" value="NZ_BSPX01000079.1"/>
</dbReference>
<evidence type="ECO:0000259" key="6">
    <source>
        <dbReference type="PROSITE" id="PS50109"/>
    </source>
</evidence>
<dbReference type="NCBIfam" id="TIGR00229">
    <property type="entry name" value="sensory_box"/>
    <property type="match status" value="1"/>
</dbReference>
<evidence type="ECO:0000256" key="5">
    <source>
        <dbReference type="SAM" id="Phobius"/>
    </source>
</evidence>
<dbReference type="InterPro" id="IPR003661">
    <property type="entry name" value="HisK_dim/P_dom"/>
</dbReference>
<dbReference type="InterPro" id="IPR011006">
    <property type="entry name" value="CheY-like_superfamily"/>
</dbReference>
<proteinExistence type="predicted"/>
<dbReference type="SUPFAM" id="SSF55874">
    <property type="entry name" value="ATPase domain of HSP90 chaperone/DNA topoisomerase II/histidine kinase"/>
    <property type="match status" value="1"/>
</dbReference>
<dbReference type="EMBL" id="BSPX01000079">
    <property type="protein sequence ID" value="GLT24243.1"/>
    <property type="molecule type" value="Genomic_DNA"/>
</dbReference>
<dbReference type="InterPro" id="IPR036097">
    <property type="entry name" value="HisK_dim/P_sf"/>
</dbReference>
<dbReference type="EC" id="2.7.13.3" evidence="2"/>
<evidence type="ECO:0000259" key="8">
    <source>
        <dbReference type="PROSITE" id="PS50113"/>
    </source>
</evidence>
<dbReference type="Gene3D" id="3.30.450.20">
    <property type="entry name" value="PAS domain"/>
    <property type="match status" value="1"/>
</dbReference>
<dbReference type="Gene3D" id="1.10.287.130">
    <property type="match status" value="1"/>
</dbReference>
<dbReference type="Proteomes" id="UP001157167">
    <property type="component" value="Unassembled WGS sequence"/>
</dbReference>
<evidence type="ECO:0000256" key="2">
    <source>
        <dbReference type="ARBA" id="ARBA00012438"/>
    </source>
</evidence>
<keyword evidence="5" id="KW-0472">Membrane</keyword>
<comment type="catalytic activity">
    <reaction evidence="1">
        <text>ATP + protein L-histidine = ADP + protein N-phospho-L-histidine.</text>
        <dbReference type="EC" id="2.7.13.3"/>
    </reaction>
</comment>
<dbReference type="CDD" id="cd00130">
    <property type="entry name" value="PAS"/>
    <property type="match status" value="1"/>
</dbReference>
<dbReference type="PANTHER" id="PTHR45339">
    <property type="entry name" value="HYBRID SIGNAL TRANSDUCTION HISTIDINE KINASE J"/>
    <property type="match status" value="1"/>
</dbReference>
<feature type="domain" description="Response regulatory" evidence="7">
    <location>
        <begin position="640"/>
        <end position="759"/>
    </location>
</feature>